<keyword evidence="2" id="KW-1185">Reference proteome</keyword>
<feature type="non-terminal residue" evidence="1">
    <location>
        <position position="42"/>
    </location>
</feature>
<protein>
    <submittedName>
        <fullName evidence="1">IS701 family transposase</fullName>
    </submittedName>
</protein>
<evidence type="ECO:0000313" key="2">
    <source>
        <dbReference type="Proteomes" id="UP001445472"/>
    </source>
</evidence>
<dbReference type="Proteomes" id="UP001445472">
    <property type="component" value="Unassembled WGS sequence"/>
</dbReference>
<proteinExistence type="predicted"/>
<name>A0ABV1V140_9ACTN</name>
<reference evidence="1 2" key="1">
    <citation type="submission" date="2024-06" db="EMBL/GenBank/DDBJ databases">
        <title>The Natural Products Discovery Center: Release of the First 8490 Sequenced Strains for Exploring Actinobacteria Biosynthetic Diversity.</title>
        <authorList>
            <person name="Kalkreuter E."/>
            <person name="Kautsar S.A."/>
            <person name="Yang D."/>
            <person name="Bader C.D."/>
            <person name="Teijaro C.N."/>
            <person name="Fluegel L."/>
            <person name="Davis C.M."/>
            <person name="Simpson J.R."/>
            <person name="Lauterbach L."/>
            <person name="Steele A.D."/>
            <person name="Gui C."/>
            <person name="Meng S."/>
            <person name="Li G."/>
            <person name="Viehrig K."/>
            <person name="Ye F."/>
            <person name="Su P."/>
            <person name="Kiefer A.F."/>
            <person name="Nichols A."/>
            <person name="Cepeda A.J."/>
            <person name="Yan W."/>
            <person name="Fan B."/>
            <person name="Jiang Y."/>
            <person name="Adhikari A."/>
            <person name="Zheng C.-J."/>
            <person name="Schuster L."/>
            <person name="Cowan T.M."/>
            <person name="Smanski M.J."/>
            <person name="Chevrette M.G."/>
            <person name="De Carvalho L.P.S."/>
            <person name="Shen B."/>
        </authorList>
    </citation>
    <scope>NUCLEOTIDE SEQUENCE [LARGE SCALE GENOMIC DNA]</scope>
    <source>
        <strain evidence="1 2">NPDC000837</strain>
    </source>
</reference>
<organism evidence="1 2">
    <name type="scientific">Streptomyces xantholiticus</name>
    <dbReference type="NCBI Taxonomy" id="68285"/>
    <lineage>
        <taxon>Bacteria</taxon>
        <taxon>Bacillati</taxon>
        <taxon>Actinomycetota</taxon>
        <taxon>Actinomycetes</taxon>
        <taxon>Kitasatosporales</taxon>
        <taxon>Streptomycetaceae</taxon>
        <taxon>Streptomyces</taxon>
    </lineage>
</organism>
<accession>A0ABV1V140</accession>
<comment type="caution">
    <text evidence="1">The sequence shown here is derived from an EMBL/GenBank/DDBJ whole genome shotgun (WGS) entry which is preliminary data.</text>
</comment>
<gene>
    <name evidence="1" type="ORF">ABT276_25875</name>
</gene>
<sequence length="42" mass="4769">MELGEIEQLRDGLGEFVAEVFASVPRRDQRAKGDCYLRGLML</sequence>
<evidence type="ECO:0000313" key="1">
    <source>
        <dbReference type="EMBL" id="MER6616738.1"/>
    </source>
</evidence>
<dbReference type="EMBL" id="JBEPBX010000027">
    <property type="protein sequence ID" value="MER6616738.1"/>
    <property type="molecule type" value="Genomic_DNA"/>
</dbReference>